<gene>
    <name evidence="1" type="ORF">MEDL_1848</name>
</gene>
<protein>
    <submittedName>
        <fullName evidence="1">Uncharacterized protein</fullName>
    </submittedName>
</protein>
<dbReference type="EMBL" id="CAJPWZ010000127">
    <property type="protein sequence ID" value="CAG2186295.1"/>
    <property type="molecule type" value="Genomic_DNA"/>
</dbReference>
<dbReference type="OrthoDB" id="1939479at2759"/>
<organism evidence="1 2">
    <name type="scientific">Mytilus edulis</name>
    <name type="common">Blue mussel</name>
    <dbReference type="NCBI Taxonomy" id="6550"/>
    <lineage>
        <taxon>Eukaryota</taxon>
        <taxon>Metazoa</taxon>
        <taxon>Spiralia</taxon>
        <taxon>Lophotrochozoa</taxon>
        <taxon>Mollusca</taxon>
        <taxon>Bivalvia</taxon>
        <taxon>Autobranchia</taxon>
        <taxon>Pteriomorphia</taxon>
        <taxon>Mytilida</taxon>
        <taxon>Mytiloidea</taxon>
        <taxon>Mytilidae</taxon>
        <taxon>Mytilinae</taxon>
        <taxon>Mytilus</taxon>
    </lineage>
</organism>
<evidence type="ECO:0000313" key="2">
    <source>
        <dbReference type="Proteomes" id="UP000683360"/>
    </source>
</evidence>
<sequence length="298" mass="33856">MPLKSIISNDGPERCTVCKDERSVEIKHCILKYGKTVIIKGNSDILHPDGFSKLISKFTPKAVICSMFTFIFRQIDRDVEIFQIESLNIVTEVSMEKVQSVADQYMLDLIVIADKVDESETFNNYQIIDETTFIEPDNILNLHFCDVNFMDGFSAPLRVNGYNMECEDVSRFLCGQFADINIDTFFSTLKLGNSLIIPSSWFASKIGIGKTNKTEGKDITEIDETVIKVRGMVHPILPFQKGRSSIAIPEWLIQYCHSKMVDPVLPFQNGQCTVTIPEWLTQYCHSRMVNVLLPFQNG</sequence>
<accession>A0A8S3PRH5</accession>
<dbReference type="Proteomes" id="UP000683360">
    <property type="component" value="Unassembled WGS sequence"/>
</dbReference>
<evidence type="ECO:0000313" key="1">
    <source>
        <dbReference type="EMBL" id="CAG2186295.1"/>
    </source>
</evidence>
<dbReference type="AlphaFoldDB" id="A0A8S3PRH5"/>
<reference evidence="1" key="1">
    <citation type="submission" date="2021-03" db="EMBL/GenBank/DDBJ databases">
        <authorList>
            <person name="Bekaert M."/>
        </authorList>
    </citation>
    <scope>NUCLEOTIDE SEQUENCE</scope>
</reference>
<name>A0A8S3PRH5_MYTED</name>
<comment type="caution">
    <text evidence="1">The sequence shown here is derived from an EMBL/GenBank/DDBJ whole genome shotgun (WGS) entry which is preliminary data.</text>
</comment>
<keyword evidence="2" id="KW-1185">Reference proteome</keyword>
<proteinExistence type="predicted"/>